<keyword evidence="2" id="KW-0413">Isomerase</keyword>
<name>A0ABD5YKH7_9EURY</name>
<dbReference type="Gene3D" id="3.20.20.150">
    <property type="entry name" value="Divalent-metal-dependent TIM barrel enzymes"/>
    <property type="match status" value="1"/>
</dbReference>
<dbReference type="SUPFAM" id="SSF51658">
    <property type="entry name" value="Xylose isomerase-like"/>
    <property type="match status" value="1"/>
</dbReference>
<dbReference type="InterPro" id="IPR050312">
    <property type="entry name" value="IolE/XylAMocC-like"/>
</dbReference>
<sequence>MSRTAIQLYTLNGFDVTESTKVRIAAETSVDGVEMVYNGHPTKQTLNALEETNLEVAGLTVGAADIPEATASINTACEALNCDTVILGYLDSSHFESAKATRETTAFLDATAESFAERGLRFLYHTHRHEFAGLGNRTHFDLLVDETAGAVELELDLGWAILAGVDPYSLMVDIQDRLASVHLKDVSVEDESFANLGNGDLDVERAGRVAIEAGVDWIVYEHEDPTDPVESVVNGASKLQQLKQFAGSP</sequence>
<dbReference type="EMBL" id="JBHTAX010000001">
    <property type="protein sequence ID" value="MFC7189748.1"/>
    <property type="molecule type" value="Genomic_DNA"/>
</dbReference>
<dbReference type="PANTHER" id="PTHR12110:SF41">
    <property type="entry name" value="INOSOSE DEHYDRATASE"/>
    <property type="match status" value="1"/>
</dbReference>
<dbReference type="GO" id="GO:0016853">
    <property type="term" value="F:isomerase activity"/>
    <property type="evidence" value="ECO:0007669"/>
    <property type="project" value="UniProtKB-KW"/>
</dbReference>
<proteinExistence type="predicted"/>
<dbReference type="PANTHER" id="PTHR12110">
    <property type="entry name" value="HYDROXYPYRUVATE ISOMERASE"/>
    <property type="match status" value="1"/>
</dbReference>
<evidence type="ECO:0000313" key="2">
    <source>
        <dbReference type="EMBL" id="MFC7189748.1"/>
    </source>
</evidence>
<protein>
    <submittedName>
        <fullName evidence="2">Sugar phosphate isomerase/epimerase family protein</fullName>
    </submittedName>
</protein>
<dbReference type="AlphaFoldDB" id="A0ABD5YKH7"/>
<dbReference type="InterPro" id="IPR036237">
    <property type="entry name" value="Xyl_isomerase-like_sf"/>
</dbReference>
<dbReference type="Proteomes" id="UP001596417">
    <property type="component" value="Unassembled WGS sequence"/>
</dbReference>
<dbReference type="Pfam" id="PF01261">
    <property type="entry name" value="AP_endonuc_2"/>
    <property type="match status" value="1"/>
</dbReference>
<keyword evidence="3" id="KW-1185">Reference proteome</keyword>
<organism evidence="2 3">
    <name type="scientific">Halocatena marina</name>
    <dbReference type="NCBI Taxonomy" id="2934937"/>
    <lineage>
        <taxon>Archaea</taxon>
        <taxon>Methanobacteriati</taxon>
        <taxon>Methanobacteriota</taxon>
        <taxon>Stenosarchaea group</taxon>
        <taxon>Halobacteria</taxon>
        <taxon>Halobacteriales</taxon>
        <taxon>Natronomonadaceae</taxon>
        <taxon>Halocatena</taxon>
    </lineage>
</organism>
<feature type="domain" description="Xylose isomerase-like TIM barrel" evidence="1">
    <location>
        <begin position="23"/>
        <end position="234"/>
    </location>
</feature>
<comment type="caution">
    <text evidence="2">The sequence shown here is derived from an EMBL/GenBank/DDBJ whole genome shotgun (WGS) entry which is preliminary data.</text>
</comment>
<gene>
    <name evidence="2" type="ORF">ACFQL7_07665</name>
</gene>
<dbReference type="RefSeq" id="WP_390205184.1">
    <property type="nucleotide sequence ID" value="NZ_JBHTAX010000001.1"/>
</dbReference>
<dbReference type="InterPro" id="IPR013022">
    <property type="entry name" value="Xyl_isomerase-like_TIM-brl"/>
</dbReference>
<evidence type="ECO:0000313" key="3">
    <source>
        <dbReference type="Proteomes" id="UP001596417"/>
    </source>
</evidence>
<evidence type="ECO:0000259" key="1">
    <source>
        <dbReference type="Pfam" id="PF01261"/>
    </source>
</evidence>
<accession>A0ABD5YKH7</accession>
<reference evidence="2 3" key="1">
    <citation type="journal article" date="2019" name="Int. J. Syst. Evol. Microbiol.">
        <title>The Global Catalogue of Microorganisms (GCM) 10K type strain sequencing project: providing services to taxonomists for standard genome sequencing and annotation.</title>
        <authorList>
            <consortium name="The Broad Institute Genomics Platform"/>
            <consortium name="The Broad Institute Genome Sequencing Center for Infectious Disease"/>
            <person name="Wu L."/>
            <person name="Ma J."/>
        </authorList>
    </citation>
    <scope>NUCLEOTIDE SEQUENCE [LARGE SCALE GENOMIC DNA]</scope>
    <source>
        <strain evidence="2 3">RDMS1</strain>
    </source>
</reference>